<evidence type="ECO:0000313" key="3">
    <source>
        <dbReference type="Proteomes" id="UP001519363"/>
    </source>
</evidence>
<proteinExistence type="predicted"/>
<protein>
    <recommendedName>
        <fullName evidence="4">DUF3558 domain-containing protein</fullName>
    </recommendedName>
</protein>
<evidence type="ECO:0000256" key="1">
    <source>
        <dbReference type="SAM" id="SignalP"/>
    </source>
</evidence>
<gene>
    <name evidence="2" type="ORF">JOF53_004665</name>
</gene>
<name>A0ABS5AGT7_9PSEU</name>
<feature type="signal peptide" evidence="1">
    <location>
        <begin position="1"/>
        <end position="23"/>
    </location>
</feature>
<sequence>MNQRKITLGGVLLAALVVAGCNGGPVAGTPTAPTSSAGAASSDGPGASVAALDSCALLTNTEAASLGLPPGTASQIGSQKTCNYEAIGQRPPITGAVTINPRVGIDSLQAPGNTDEAGIKKTTVDGRRVQYFPGKTGIICTSNIEVNKREHVTVQATLDKANTSEPVCAVVEKMINLILPKMPKK</sequence>
<dbReference type="PROSITE" id="PS51257">
    <property type="entry name" value="PROKAR_LIPOPROTEIN"/>
    <property type="match status" value="1"/>
</dbReference>
<dbReference type="InterPro" id="IPR024520">
    <property type="entry name" value="DUF3558"/>
</dbReference>
<evidence type="ECO:0008006" key="4">
    <source>
        <dbReference type="Google" id="ProtNLM"/>
    </source>
</evidence>
<dbReference type="RefSeq" id="WP_086780568.1">
    <property type="nucleotide sequence ID" value="NZ_JAGIOO010000001.1"/>
</dbReference>
<dbReference type="Proteomes" id="UP001519363">
    <property type="component" value="Unassembled WGS sequence"/>
</dbReference>
<accession>A0ABS5AGT7</accession>
<comment type="caution">
    <text evidence="2">The sequence shown here is derived from an EMBL/GenBank/DDBJ whole genome shotgun (WGS) entry which is preliminary data.</text>
</comment>
<dbReference type="Pfam" id="PF12079">
    <property type="entry name" value="DUF3558"/>
    <property type="match status" value="1"/>
</dbReference>
<evidence type="ECO:0000313" key="2">
    <source>
        <dbReference type="EMBL" id="MBP2475793.1"/>
    </source>
</evidence>
<organism evidence="2 3">
    <name type="scientific">Crossiella equi</name>
    <dbReference type="NCBI Taxonomy" id="130796"/>
    <lineage>
        <taxon>Bacteria</taxon>
        <taxon>Bacillati</taxon>
        <taxon>Actinomycetota</taxon>
        <taxon>Actinomycetes</taxon>
        <taxon>Pseudonocardiales</taxon>
        <taxon>Pseudonocardiaceae</taxon>
        <taxon>Crossiella</taxon>
    </lineage>
</organism>
<keyword evidence="1" id="KW-0732">Signal</keyword>
<reference evidence="2 3" key="1">
    <citation type="submission" date="2021-03" db="EMBL/GenBank/DDBJ databases">
        <title>Sequencing the genomes of 1000 actinobacteria strains.</title>
        <authorList>
            <person name="Klenk H.-P."/>
        </authorList>
    </citation>
    <scope>NUCLEOTIDE SEQUENCE [LARGE SCALE GENOMIC DNA]</scope>
    <source>
        <strain evidence="2 3">DSM 44580</strain>
    </source>
</reference>
<dbReference type="EMBL" id="JAGIOO010000001">
    <property type="protein sequence ID" value="MBP2475793.1"/>
    <property type="molecule type" value="Genomic_DNA"/>
</dbReference>
<feature type="chain" id="PRO_5046817749" description="DUF3558 domain-containing protein" evidence="1">
    <location>
        <begin position="24"/>
        <end position="185"/>
    </location>
</feature>
<keyword evidence="3" id="KW-1185">Reference proteome</keyword>